<dbReference type="Pfam" id="PF03551">
    <property type="entry name" value="PadR"/>
    <property type="match status" value="1"/>
</dbReference>
<dbReference type="Gene3D" id="1.10.10.10">
    <property type="entry name" value="Winged helix-like DNA-binding domain superfamily/Winged helix DNA-binding domain"/>
    <property type="match status" value="1"/>
</dbReference>
<sequence>MKKGDSMTFQLGSALLDACVLATLHKEDAYGYKLTQEVKVVMNVSESTLYPVLRRLMKEGYLETYDEQHLGRNRRYYRLTESGKIKYEEYVEEWKIFSLKIDKILKGEIHNEES</sequence>
<dbReference type="AlphaFoldDB" id="A8RCJ3"/>
<dbReference type="InterPro" id="IPR005149">
    <property type="entry name" value="Tscrpt_reg_PadR_N"/>
</dbReference>
<dbReference type="HOGENOM" id="CLU_063440_3_0_9"/>
<organism evidence="2 3">
    <name type="scientific">Amedibacillus dolichus DSM 3991</name>
    <dbReference type="NCBI Taxonomy" id="428127"/>
    <lineage>
        <taxon>Bacteria</taxon>
        <taxon>Bacillati</taxon>
        <taxon>Bacillota</taxon>
        <taxon>Erysipelotrichia</taxon>
        <taxon>Erysipelotrichales</taxon>
        <taxon>Erysipelotrichaceae</taxon>
        <taxon>Amedibacillus</taxon>
    </lineage>
</organism>
<evidence type="ECO:0000313" key="3">
    <source>
        <dbReference type="Proteomes" id="UP000004090"/>
    </source>
</evidence>
<feature type="domain" description="Transcription regulator PadR N-terminal" evidence="1">
    <location>
        <begin position="20"/>
        <end position="88"/>
    </location>
</feature>
<evidence type="ECO:0000259" key="1">
    <source>
        <dbReference type="Pfam" id="PF03551"/>
    </source>
</evidence>
<dbReference type="InterPro" id="IPR052509">
    <property type="entry name" value="Metal_resp_DNA-bind_regulator"/>
</dbReference>
<dbReference type="PANTHER" id="PTHR33169">
    <property type="entry name" value="PADR-FAMILY TRANSCRIPTIONAL REGULATOR"/>
    <property type="match status" value="1"/>
</dbReference>
<evidence type="ECO:0000313" key="2">
    <source>
        <dbReference type="EMBL" id="EDP10815.1"/>
    </source>
</evidence>
<name>A8RCJ3_9FIRM</name>
<comment type="caution">
    <text evidence="2">The sequence shown here is derived from an EMBL/GenBank/DDBJ whole genome shotgun (WGS) entry which is preliminary data.</text>
</comment>
<proteinExistence type="predicted"/>
<dbReference type="EMBL" id="ABAW02000021">
    <property type="protein sequence ID" value="EDP10815.1"/>
    <property type="molecule type" value="Genomic_DNA"/>
</dbReference>
<dbReference type="eggNOG" id="COG1695">
    <property type="taxonomic scope" value="Bacteria"/>
</dbReference>
<accession>A8RCJ3</accession>
<dbReference type="InterPro" id="IPR036388">
    <property type="entry name" value="WH-like_DNA-bd_sf"/>
</dbReference>
<dbReference type="STRING" id="428127.EUBDOL_01414"/>
<protein>
    <submittedName>
        <fullName evidence="2">Transcriptional regulator, PadR family</fullName>
    </submittedName>
</protein>
<reference evidence="2 3" key="2">
    <citation type="submission" date="2007-09" db="EMBL/GenBank/DDBJ databases">
        <authorList>
            <person name="Fulton L."/>
            <person name="Clifton S."/>
            <person name="Fulton B."/>
            <person name="Xu J."/>
            <person name="Minx P."/>
            <person name="Pepin K.H."/>
            <person name="Johnson M."/>
            <person name="Thiruvilangam P."/>
            <person name="Bhonagiri V."/>
            <person name="Nash W.E."/>
            <person name="Mardis E.R."/>
            <person name="Wilson R.K."/>
        </authorList>
    </citation>
    <scope>NUCLEOTIDE SEQUENCE [LARGE SCALE GENOMIC DNA]</scope>
    <source>
        <strain evidence="2 3">DSM 3991</strain>
    </source>
</reference>
<dbReference type="Proteomes" id="UP000004090">
    <property type="component" value="Unassembled WGS sequence"/>
</dbReference>
<dbReference type="PANTHER" id="PTHR33169:SF24">
    <property type="entry name" value="TRANSCRIPTIONAL REGULATOR, PADR FAMILY"/>
    <property type="match status" value="1"/>
</dbReference>
<gene>
    <name evidence="2" type="ORF">EUBDOL_01414</name>
</gene>
<reference evidence="2 3" key="1">
    <citation type="submission" date="2007-09" db="EMBL/GenBank/DDBJ databases">
        <title>Draft genome sequence of Eubacterium dolichum (DSM 3991).</title>
        <authorList>
            <person name="Sudarsanam P."/>
            <person name="Ley R."/>
            <person name="Guruge J."/>
            <person name="Turnbaugh P.J."/>
            <person name="Mahowald M."/>
            <person name="Liep D."/>
            <person name="Gordon J."/>
        </authorList>
    </citation>
    <scope>NUCLEOTIDE SEQUENCE [LARGE SCALE GENOMIC DNA]</scope>
    <source>
        <strain evidence="2 3">DSM 3991</strain>
    </source>
</reference>
<dbReference type="InterPro" id="IPR036390">
    <property type="entry name" value="WH_DNA-bd_sf"/>
</dbReference>
<dbReference type="SUPFAM" id="SSF46785">
    <property type="entry name" value="Winged helix' DNA-binding domain"/>
    <property type="match status" value="1"/>
</dbReference>